<evidence type="ECO:0000256" key="1">
    <source>
        <dbReference type="SAM" id="Phobius"/>
    </source>
</evidence>
<dbReference type="RefSeq" id="XP_024671645.1">
    <property type="nucleotide sequence ID" value="XM_024817419.1"/>
</dbReference>
<name>A0A2I2FAH8_ASPCN</name>
<feature type="transmembrane region" description="Helical" evidence="1">
    <location>
        <begin position="273"/>
        <end position="294"/>
    </location>
</feature>
<proteinExistence type="predicted"/>
<reference evidence="2 3" key="1">
    <citation type="submission" date="2017-12" db="EMBL/GenBank/DDBJ databases">
        <authorList>
            <consortium name="DOE Joint Genome Institute"/>
            <person name="Haridas S."/>
            <person name="Kjaerbolling I."/>
            <person name="Vesth T.C."/>
            <person name="Frisvad J.C."/>
            <person name="Nybo J.L."/>
            <person name="Theobald S."/>
            <person name="Kuo A."/>
            <person name="Bowyer P."/>
            <person name="Matsuda Y."/>
            <person name="Mondo S."/>
            <person name="Lyhne E.K."/>
            <person name="Kogle M.E."/>
            <person name="Clum A."/>
            <person name="Lipzen A."/>
            <person name="Salamov A."/>
            <person name="Ngan C.Y."/>
            <person name="Daum C."/>
            <person name="Chiniquy J."/>
            <person name="Barry K."/>
            <person name="LaButti K."/>
            <person name="Simmons B.A."/>
            <person name="Magnuson J.K."/>
            <person name="Mortensen U.H."/>
            <person name="Larsen T.O."/>
            <person name="Grigoriev I.V."/>
            <person name="Baker S.E."/>
            <person name="Andersen M.R."/>
            <person name="Nordberg H.P."/>
            <person name="Cantor M.N."/>
            <person name="Hua S.X."/>
        </authorList>
    </citation>
    <scope>NUCLEOTIDE SEQUENCE [LARGE SCALE GENOMIC DNA]</scope>
    <source>
        <strain evidence="2 3">CBS 102.13</strain>
    </source>
</reference>
<evidence type="ECO:0000313" key="2">
    <source>
        <dbReference type="EMBL" id="PLB37633.1"/>
    </source>
</evidence>
<accession>A0A2I2FAH8</accession>
<dbReference type="PANTHER" id="PTHR37577">
    <property type="entry name" value="INTEGRAL MEMBRANE PROTEIN"/>
    <property type="match status" value="1"/>
</dbReference>
<feature type="transmembrane region" description="Helical" evidence="1">
    <location>
        <begin position="464"/>
        <end position="490"/>
    </location>
</feature>
<organism evidence="2 3">
    <name type="scientific">Aspergillus candidus</name>
    <dbReference type="NCBI Taxonomy" id="41067"/>
    <lineage>
        <taxon>Eukaryota</taxon>
        <taxon>Fungi</taxon>
        <taxon>Dikarya</taxon>
        <taxon>Ascomycota</taxon>
        <taxon>Pezizomycotina</taxon>
        <taxon>Eurotiomycetes</taxon>
        <taxon>Eurotiomycetidae</taxon>
        <taxon>Eurotiales</taxon>
        <taxon>Aspergillaceae</taxon>
        <taxon>Aspergillus</taxon>
        <taxon>Aspergillus subgen. Circumdati</taxon>
    </lineage>
</organism>
<protein>
    <submittedName>
        <fullName evidence="2">Uncharacterized protein</fullName>
    </submittedName>
</protein>
<dbReference type="InterPro" id="IPR053018">
    <property type="entry name" value="Elsinochrome_Biosynth-Asso"/>
</dbReference>
<keyword evidence="1" id="KW-0812">Transmembrane</keyword>
<keyword evidence="3" id="KW-1185">Reference proteome</keyword>
<dbReference type="EMBL" id="KZ559141">
    <property type="protein sequence ID" value="PLB37633.1"/>
    <property type="molecule type" value="Genomic_DNA"/>
</dbReference>
<dbReference type="GeneID" id="36524579"/>
<dbReference type="PANTHER" id="PTHR37577:SF1">
    <property type="entry name" value="INTEGRAL MEMBRANE PROTEIN"/>
    <property type="match status" value="1"/>
</dbReference>
<dbReference type="Proteomes" id="UP000234585">
    <property type="component" value="Unassembled WGS sequence"/>
</dbReference>
<feature type="transmembrane region" description="Helical" evidence="1">
    <location>
        <begin position="300"/>
        <end position="320"/>
    </location>
</feature>
<keyword evidence="1" id="KW-1133">Transmembrane helix</keyword>
<dbReference type="AlphaFoldDB" id="A0A2I2FAH8"/>
<feature type="transmembrane region" description="Helical" evidence="1">
    <location>
        <begin position="211"/>
        <end position="233"/>
    </location>
</feature>
<feature type="transmembrane region" description="Helical" evidence="1">
    <location>
        <begin position="26"/>
        <end position="48"/>
    </location>
</feature>
<keyword evidence="1" id="KW-0472">Membrane</keyword>
<sequence>MGICSAQANCTVPDNYIVPFDADPDIVLAAFFIGVWSTYIIIAWGYFFNDRISNDCLSDLDRWIRHYSLTLPHHIRQWIFKKEAQKWTGSSTALIKICLMISDQQLVTGTAMLLIGFITHCNIPQYYFEIIADYGWVTNSVYQTSVMVTYPIFQQNPAMRHWRAAWMTCQAGFIFICQILTYHQDWLYLFGTPTRCIWENMSTGYTKGSQMVQLIITLSFQVWSYLFAMGIFYPRYVGWTTYFLRAVRYILRLPTRFHVWLSRRWKRPSRLQGCVLATTYAIFIAAHMMSQIFASSLLEIIRAFAMLLWGFWWITGYRMSDDPSRVEAMQGGENEWSTGQMMPLLMLALPLFTAIELYWDNTTEKPKSEDTVDIPLRTCERSTIDSLLCSTHSLISSPAASLLSTSYTPRIISSWNLDAREVFEPYCHTRGHDTDSLDVEPCRPSLSGSQEAFFQLEYLTIEKLWFRVLLVVVSAMILGGFITGALFGYVI</sequence>
<gene>
    <name evidence="2" type="ORF">BDW47DRAFT_131905</name>
</gene>
<dbReference type="OrthoDB" id="4495729at2759"/>
<feature type="transmembrane region" description="Helical" evidence="1">
    <location>
        <begin position="165"/>
        <end position="183"/>
    </location>
</feature>
<dbReference type="STRING" id="41067.A0A2I2FAH8"/>
<evidence type="ECO:0000313" key="3">
    <source>
        <dbReference type="Proteomes" id="UP000234585"/>
    </source>
</evidence>